<evidence type="ECO:0000313" key="17">
    <source>
        <dbReference type="Proteomes" id="UP001230121"/>
    </source>
</evidence>
<keyword evidence="5" id="KW-1163">Viral penetration into host nucleus</keyword>
<evidence type="ECO:0000256" key="14">
    <source>
        <dbReference type="ARBA" id="ARBA00023296"/>
    </source>
</evidence>
<evidence type="ECO:0000256" key="5">
    <source>
        <dbReference type="ARBA" id="ARBA00022524"/>
    </source>
</evidence>
<evidence type="ECO:0000256" key="1">
    <source>
        <dbReference type="ARBA" id="ARBA00004147"/>
    </source>
</evidence>
<organism evidence="16 17">
    <name type="scientific">Black-headed python circovirus 1</name>
    <dbReference type="NCBI Taxonomy" id="2304615"/>
    <lineage>
        <taxon>Viruses</taxon>
        <taxon>Monodnaviria</taxon>
        <taxon>Shotokuvirae</taxon>
        <taxon>Cressdnaviricota</taxon>
        <taxon>Arfiviricetes</taxon>
        <taxon>Cirlivirales</taxon>
        <taxon>Circoviridae</taxon>
        <taxon>Circovirus</taxon>
        <taxon>Circovirus python</taxon>
    </lineage>
</organism>
<evidence type="ECO:0000256" key="13">
    <source>
        <dbReference type="ARBA" id="ARBA00023125"/>
    </source>
</evidence>
<keyword evidence="11" id="KW-0946">Virion</keyword>
<dbReference type="GO" id="GO:0075509">
    <property type="term" value="P:endocytosis involved in viral entry into host cell"/>
    <property type="evidence" value="ECO:0007669"/>
    <property type="project" value="UniProtKB-KW"/>
</dbReference>
<evidence type="ECO:0000256" key="9">
    <source>
        <dbReference type="ARBA" id="ARBA00022595"/>
    </source>
</evidence>
<evidence type="ECO:0000256" key="11">
    <source>
        <dbReference type="ARBA" id="ARBA00022844"/>
    </source>
</evidence>
<dbReference type="EMBL" id="MH368042">
    <property type="protein sequence ID" value="AXQ03967.1"/>
    <property type="molecule type" value="Genomic_DNA"/>
</dbReference>
<keyword evidence="17" id="KW-1185">Reference proteome</keyword>
<protein>
    <submittedName>
        <fullName evidence="16">Capsid protein</fullName>
    </submittedName>
</protein>
<keyword evidence="4" id="KW-1140">T=1 icosahedral capsid protein</keyword>
<keyword evidence="6" id="KW-0167">Capsid protein</keyword>
<dbReference type="GO" id="GO:0019062">
    <property type="term" value="P:virion attachment to host cell"/>
    <property type="evidence" value="ECO:0007669"/>
    <property type="project" value="UniProtKB-KW"/>
</dbReference>
<dbReference type="GO" id="GO:0003677">
    <property type="term" value="F:DNA binding"/>
    <property type="evidence" value="ECO:0007669"/>
    <property type="project" value="UniProtKB-KW"/>
</dbReference>
<name>A0A4P2U0N6_9CIRC</name>
<comment type="similarity">
    <text evidence="3">Belongs to the circoviridae capsid protein family.</text>
</comment>
<dbReference type="GO" id="GO:0042025">
    <property type="term" value="C:host cell nucleus"/>
    <property type="evidence" value="ECO:0007669"/>
    <property type="project" value="UniProtKB-SubCell"/>
</dbReference>
<comment type="subunit">
    <text evidence="15">Homomultimer. Assembles in the nucleus, presumably in an immature form, then migrates to the cytoplasm once assembled as mature virion. Interacts with Rep; this interaction relocates Rep into the nucleus.</text>
</comment>
<keyword evidence="14" id="KW-1160">Virus entry into host cell</keyword>
<evidence type="ECO:0000256" key="15">
    <source>
        <dbReference type="ARBA" id="ARBA00046863"/>
    </source>
</evidence>
<evidence type="ECO:0000256" key="3">
    <source>
        <dbReference type="ARBA" id="ARBA00010301"/>
    </source>
</evidence>
<evidence type="ECO:0000256" key="10">
    <source>
        <dbReference type="ARBA" id="ARBA00022804"/>
    </source>
</evidence>
<evidence type="ECO:0000256" key="8">
    <source>
        <dbReference type="ARBA" id="ARBA00022581"/>
    </source>
</evidence>
<accession>A0A4P2U0N6</accession>
<evidence type="ECO:0000256" key="6">
    <source>
        <dbReference type="ARBA" id="ARBA00022561"/>
    </source>
</evidence>
<dbReference type="GO" id="GO:0019069">
    <property type="term" value="P:viral capsid assembly"/>
    <property type="evidence" value="ECO:0007669"/>
    <property type="project" value="InterPro"/>
</dbReference>
<dbReference type="Gene3D" id="2.60.120.950">
    <property type="entry name" value="Circovirus capsid protein"/>
    <property type="match status" value="1"/>
</dbReference>
<proteinExistence type="inferred from homology"/>
<dbReference type="Proteomes" id="UP001230121">
    <property type="component" value="Segment"/>
</dbReference>
<keyword evidence="10" id="KW-1161">Viral attachment to host cell</keyword>
<comment type="subcellular location">
    <subcellularLocation>
        <location evidence="1">Host nucleus</location>
    </subcellularLocation>
    <subcellularLocation>
        <location evidence="2">Virion</location>
    </subcellularLocation>
</comment>
<dbReference type="InterPro" id="IPR003383">
    <property type="entry name" value="Circovirus_capsid"/>
</dbReference>
<evidence type="ECO:0000256" key="4">
    <source>
        <dbReference type="ARBA" id="ARBA00022431"/>
    </source>
</evidence>
<keyword evidence="7" id="KW-1048">Host nucleus</keyword>
<keyword evidence="13" id="KW-0238">DNA-binding</keyword>
<dbReference type="InterPro" id="IPR038652">
    <property type="entry name" value="Circovirus_capsid_sf"/>
</dbReference>
<dbReference type="GO" id="GO:0075732">
    <property type="term" value="P:viral penetration into host nucleus"/>
    <property type="evidence" value="ECO:0007669"/>
    <property type="project" value="UniProtKB-KW"/>
</dbReference>
<evidence type="ECO:0000256" key="2">
    <source>
        <dbReference type="ARBA" id="ARBA00004328"/>
    </source>
</evidence>
<dbReference type="GO" id="GO:0043657">
    <property type="term" value="C:host cell"/>
    <property type="evidence" value="ECO:0007669"/>
    <property type="project" value="GOC"/>
</dbReference>
<evidence type="ECO:0000313" key="16">
    <source>
        <dbReference type="EMBL" id="AXQ03967.1"/>
    </source>
</evidence>
<keyword evidence="12" id="KW-1164">Virus endocytosis by host</keyword>
<evidence type="ECO:0000256" key="7">
    <source>
        <dbReference type="ARBA" id="ARBA00022562"/>
    </source>
</evidence>
<keyword evidence="9" id="KW-1162">Viral penetration into host cytoplasm</keyword>
<dbReference type="Pfam" id="PF02443">
    <property type="entry name" value="Circo_capsid"/>
    <property type="match status" value="1"/>
</dbReference>
<sequence>MYRRHFRRRFHHKRHTHFRRYKRHFHHKKRAIRKYTKRGGFYSVKLKAPVQILTIQNGTGTGLWYNYGLKFTLNNFWGGTLPWDYFQINGVAVRFKYLNPNTDPQTVFCTCVDYDGWTSISPTTQVNPLLNRSSAKYHKLPVKTISTYFRPRPNIYVQQTSGNPPEASPISAAWLARRGMWLDIGTGGSIDHYGLMFSMWVEPNQTYKIMVQTDGYLQFKEFLGTTRSAIQNKQQAHNVIND</sequence>
<dbReference type="GO" id="GO:0039615">
    <property type="term" value="C:T=1 icosahedral viral capsid"/>
    <property type="evidence" value="ECO:0007669"/>
    <property type="project" value="UniProtKB-KW"/>
</dbReference>
<keyword evidence="8" id="KW-0945">Host-virus interaction</keyword>
<reference evidence="16" key="1">
    <citation type="submission" date="2018-05" db="EMBL/GenBank/DDBJ databases">
        <title>Detection of novel circovirus in Black headed python.</title>
        <authorList>
            <person name="Altan E."/>
            <person name="Kubiski S.V."/>
            <person name="Delwart E."/>
        </authorList>
    </citation>
    <scope>NUCLEOTIDE SEQUENCE</scope>
    <source>
        <strain evidence="16">SDZ9/2017/USA</strain>
    </source>
</reference>
<evidence type="ECO:0000256" key="12">
    <source>
        <dbReference type="ARBA" id="ARBA00022890"/>
    </source>
</evidence>